<protein>
    <submittedName>
        <fullName evidence="4">Unnamed protein product</fullName>
    </submittedName>
</protein>
<dbReference type="Gene3D" id="3.30.70.270">
    <property type="match status" value="2"/>
</dbReference>
<dbReference type="InterPro" id="IPR000477">
    <property type="entry name" value="RT_dom"/>
</dbReference>
<dbReference type="SUPFAM" id="SSF53098">
    <property type="entry name" value="Ribonuclease H-like"/>
    <property type="match status" value="1"/>
</dbReference>
<dbReference type="OrthoDB" id="109581at2759"/>
<accession>A0A9W6TT64</accession>
<dbReference type="Pfam" id="PF17919">
    <property type="entry name" value="RT_RNaseH_2"/>
    <property type="match status" value="1"/>
</dbReference>
<reference evidence="4" key="1">
    <citation type="submission" date="2023-04" db="EMBL/GenBank/DDBJ databases">
        <title>Phytophthora fragariaefolia NBRC 109709.</title>
        <authorList>
            <person name="Ichikawa N."/>
            <person name="Sato H."/>
            <person name="Tonouchi N."/>
        </authorList>
    </citation>
    <scope>NUCLEOTIDE SEQUENCE</scope>
    <source>
        <strain evidence="4">NBRC 109709</strain>
    </source>
</reference>
<dbReference type="InterPro" id="IPR036397">
    <property type="entry name" value="RNaseH_sf"/>
</dbReference>
<name>A0A9W6TT64_9STRA</name>
<keyword evidence="5" id="KW-1185">Reference proteome</keyword>
<dbReference type="PANTHER" id="PTHR33064:SF37">
    <property type="entry name" value="RIBONUCLEASE H"/>
    <property type="match status" value="1"/>
</dbReference>
<dbReference type="GO" id="GO:0003676">
    <property type="term" value="F:nucleic acid binding"/>
    <property type="evidence" value="ECO:0007669"/>
    <property type="project" value="InterPro"/>
</dbReference>
<feature type="region of interest" description="Disordered" evidence="1">
    <location>
        <begin position="1222"/>
        <end position="1286"/>
    </location>
</feature>
<sequence length="1286" mass="145124">MGSVPLFTPILPPKITSISHDFLAKWKVRRREYEAEIRARCRISGEDYDVVITPIMESFDADLLDTFCELRLNTSAAHATEGMLTAEIEHITSSVKNKTLPDIKALFRSQLHLRMSESDVDARVLDHFNEFGKIVRANGLTDCFSGIEGTREKCKRLVASLHPEAIKAEVKQCVRFTHKTAASNPRELFEHIVEKGTEHERQYQRLKANKNAKPLASARQPPSPCPKCQELHWIRDCPKATEVEKEVMRKELREANQAKRARLKRIGEGLPVASRVVTLNGVLQLPYCPDSGTDYTIISRTHWNQLKAKDPSVEVEELATPVRNQTNGSTWVTTNQKTKLHLLLHTAAGPVEPVNAVDVLIADAEDDEFIVGNDLLTSLGIDVDRQLEMSACRDEDETSGDTIELEADDPPVTLNPSDPSDGDIYAAVECLISRAVENGFPRDKVERLRVIVHAYDVWRLELRADPPANVPPREVRLKDGVRPVKCKPRKYPPHIRQFLHEFNSRLVALGLVYENADSRWASPVLPVKKSADLMDLRQTTDYRAVNEVTEAMAAVMPILSVVVGNARGMNHFGLFDFLKGFWQLPLAELCQEFLSYMTDENVFTPRRVPQGCSDSATHFQKTMERCFTSLLYEHLLVWIDDLLLYATDIETYLDKLAELFSLLNQFGLKLSAKKSSQYQTQVKWCGKVINGQGIRHDAERIDSLRLLPYPRSAGEPQQFLCAINWMRDSIIDFARQVEPLQRRSDAALANTKRTKRAAASISIDLEDAERQAFDQVKDALANAATLEFPDDQATTCLFTDASDIGYANIVTQVANFDSNKPATELQHRLESYSRYAPHDSVKKHVKGKQLRWAMKLMNYHYVIEHVPGPDNLWADMISRWVGNHTPKVTGTRRKAFRRPRPPVIQSVSPLRPLDDDSFVWPTLEELGALQSAHSPPANAVHTDTELLTIDDRLWAPPEATDFIQRLCIVAHCGAQGYRGQHAMIAHLRRLFAIDHVTDIVGRFVRSCLLCLHCRGGKIMPRPWGEVIDCSSRNGVLHFDYLYMGESYSDTKYLLVLRDHAPHFCELVCADTAESMVVTETLLAWHSRFGIPPVWVSNQGSHFKNEVIAELSRRLRTQQTFIPAYSPWVNGSIERINQDILQVIRAMILTYKISYKDWVYLAPMVQSNLNHTPVPSQSIEDSYEPLQELAKAIRVLVDSYVTKAGDPKLNEYWLTLQGVTALPTTADSQPPDNQHPGASQDAAVGPASRRKTSRKRKRQSARGSAIRTRQASARNTPVSRATPLSSL</sequence>
<evidence type="ECO:0000313" key="5">
    <source>
        <dbReference type="Proteomes" id="UP001165121"/>
    </source>
</evidence>
<dbReference type="Gene3D" id="3.10.10.10">
    <property type="entry name" value="HIV Type 1 Reverse Transcriptase, subunit A, domain 1"/>
    <property type="match status" value="1"/>
</dbReference>
<dbReference type="InterPro" id="IPR001584">
    <property type="entry name" value="Integrase_cat-core"/>
</dbReference>
<dbReference type="CDD" id="cd01647">
    <property type="entry name" value="RT_LTR"/>
    <property type="match status" value="1"/>
</dbReference>
<comment type="caution">
    <text evidence="4">The sequence shown here is derived from an EMBL/GenBank/DDBJ whole genome shotgun (WGS) entry which is preliminary data.</text>
</comment>
<dbReference type="InterPro" id="IPR043502">
    <property type="entry name" value="DNA/RNA_pol_sf"/>
</dbReference>
<organism evidence="4 5">
    <name type="scientific">Phytophthora fragariaefolia</name>
    <dbReference type="NCBI Taxonomy" id="1490495"/>
    <lineage>
        <taxon>Eukaryota</taxon>
        <taxon>Sar</taxon>
        <taxon>Stramenopiles</taxon>
        <taxon>Oomycota</taxon>
        <taxon>Peronosporomycetes</taxon>
        <taxon>Peronosporales</taxon>
        <taxon>Peronosporaceae</taxon>
        <taxon>Phytophthora</taxon>
    </lineage>
</organism>
<dbReference type="PANTHER" id="PTHR33064">
    <property type="entry name" value="POL PROTEIN"/>
    <property type="match status" value="1"/>
</dbReference>
<dbReference type="EMBL" id="BSXT01000236">
    <property type="protein sequence ID" value="GMF21819.1"/>
    <property type="molecule type" value="Genomic_DNA"/>
</dbReference>
<evidence type="ECO:0000259" key="3">
    <source>
        <dbReference type="PROSITE" id="PS50994"/>
    </source>
</evidence>
<feature type="compositionally biased region" description="Polar residues" evidence="1">
    <location>
        <begin position="1222"/>
        <end position="1231"/>
    </location>
</feature>
<dbReference type="PROSITE" id="PS50994">
    <property type="entry name" value="INTEGRASE"/>
    <property type="match status" value="1"/>
</dbReference>
<dbReference type="PROSITE" id="PS50878">
    <property type="entry name" value="RT_POL"/>
    <property type="match status" value="1"/>
</dbReference>
<dbReference type="InterPro" id="IPR043128">
    <property type="entry name" value="Rev_trsase/Diguanyl_cyclase"/>
</dbReference>
<dbReference type="SUPFAM" id="SSF56672">
    <property type="entry name" value="DNA/RNA polymerases"/>
    <property type="match status" value="1"/>
</dbReference>
<dbReference type="Pfam" id="PF00078">
    <property type="entry name" value="RVT_1"/>
    <property type="match status" value="1"/>
</dbReference>
<evidence type="ECO:0000259" key="2">
    <source>
        <dbReference type="PROSITE" id="PS50878"/>
    </source>
</evidence>
<feature type="compositionally biased region" description="Acidic residues" evidence="1">
    <location>
        <begin position="394"/>
        <end position="409"/>
    </location>
</feature>
<feature type="compositionally biased region" description="Polar residues" evidence="1">
    <location>
        <begin position="1266"/>
        <end position="1286"/>
    </location>
</feature>
<evidence type="ECO:0000256" key="1">
    <source>
        <dbReference type="SAM" id="MobiDB-lite"/>
    </source>
</evidence>
<dbReference type="InterPro" id="IPR012337">
    <property type="entry name" value="RNaseH-like_sf"/>
</dbReference>
<feature type="domain" description="Integrase catalytic" evidence="3">
    <location>
        <begin position="1018"/>
        <end position="1192"/>
    </location>
</feature>
<dbReference type="InterPro" id="IPR041577">
    <property type="entry name" value="RT_RNaseH_2"/>
</dbReference>
<dbReference type="Gene3D" id="3.30.420.10">
    <property type="entry name" value="Ribonuclease H-like superfamily/Ribonuclease H"/>
    <property type="match status" value="1"/>
</dbReference>
<feature type="compositionally biased region" description="Basic residues" evidence="1">
    <location>
        <begin position="1247"/>
        <end position="1259"/>
    </location>
</feature>
<feature type="region of interest" description="Disordered" evidence="1">
    <location>
        <begin position="394"/>
        <end position="417"/>
    </location>
</feature>
<feature type="domain" description="Reverse transcriptase" evidence="2">
    <location>
        <begin position="508"/>
        <end position="689"/>
    </location>
</feature>
<dbReference type="GO" id="GO:0015074">
    <property type="term" value="P:DNA integration"/>
    <property type="evidence" value="ECO:0007669"/>
    <property type="project" value="InterPro"/>
</dbReference>
<evidence type="ECO:0000313" key="4">
    <source>
        <dbReference type="EMBL" id="GMF21819.1"/>
    </source>
</evidence>
<dbReference type="Proteomes" id="UP001165121">
    <property type="component" value="Unassembled WGS sequence"/>
</dbReference>
<dbReference type="InterPro" id="IPR051320">
    <property type="entry name" value="Viral_Replic_Matur_Polypro"/>
</dbReference>
<gene>
    <name evidence="4" type="ORF">Pfra01_000302500</name>
</gene>
<proteinExistence type="predicted"/>